<evidence type="ECO:0000256" key="1">
    <source>
        <dbReference type="ARBA" id="ARBA00022614"/>
    </source>
</evidence>
<dbReference type="PROSITE" id="PS51450">
    <property type="entry name" value="LRR"/>
    <property type="match status" value="1"/>
</dbReference>
<dbReference type="AlphaFoldDB" id="A0AAD4NUV7"/>
<sequence>MDLDDAPAMSTRFAMDGDDAPPSSPPLACTMDLAPHAFFERPHAAFTSKSSSPPPIFSSDDSRESVDVTNYESPRIHKNKRKGAWWDSRESAHASPEVKKTKFARNLDSGIYMLSDGTSSSDELPLPHYTSPYNMRSKMPVKRAVSTNHLDDQDMDADTASPPTAEHAFVRQMDHGIAWNQESYDFNGQSLEDSDIRHIGSLKTVISHPPVHDTELPTPGQYRSLLPRLHIHLSKNKLCRLVPSLFDLEHLTGLYLRQNEIEELPQQIRRLSKLETLDVSLNKLKSLPFDVITLLSPHGNMTRLTLTGKDLLQPMSSHRFSVTDYHKQEQGFLHHMDSLPLDEVRQDAASQLAHLYQTLATCTDRDQAVWRIRYFESWANSFDGGDDARECNVEQDVGFYPHHPSLPLDAIIDSQVLAHAPRFIARTLVAYYDQGGNLLRASPRLPRSNEEKYPIIIETNQGTYGVPSSPWFAPPSTSKTPSLVTASLYRALKSASIAIIRAFLDSDFLPVVEAILLRAEENAADGYGMFRSCHTCHKEYIVARAEWIEFWSRGGEFFPLKVSVCSWGCVPPGMVQRPQKELTW</sequence>
<feature type="region of interest" description="Disordered" evidence="3">
    <location>
        <begin position="1"/>
        <end position="29"/>
    </location>
</feature>
<reference evidence="4" key="1">
    <citation type="submission" date="2021-07" db="EMBL/GenBank/DDBJ databases">
        <title>Genome Resource of American Ginseng Black Spot Pathogen Alternaria panax.</title>
        <authorList>
            <person name="Qiu C."/>
            <person name="Wang W."/>
            <person name="Liu Z."/>
        </authorList>
    </citation>
    <scope>NUCLEOTIDE SEQUENCE</scope>
    <source>
        <strain evidence="4">BNCC115425</strain>
    </source>
</reference>
<dbReference type="InterPro" id="IPR003591">
    <property type="entry name" value="Leu-rich_rpt_typical-subtyp"/>
</dbReference>
<evidence type="ECO:0000256" key="2">
    <source>
        <dbReference type="ARBA" id="ARBA00022737"/>
    </source>
</evidence>
<organism evidence="4 5">
    <name type="scientific">Alternaria panax</name>
    <dbReference type="NCBI Taxonomy" id="48097"/>
    <lineage>
        <taxon>Eukaryota</taxon>
        <taxon>Fungi</taxon>
        <taxon>Dikarya</taxon>
        <taxon>Ascomycota</taxon>
        <taxon>Pezizomycotina</taxon>
        <taxon>Dothideomycetes</taxon>
        <taxon>Pleosporomycetidae</taxon>
        <taxon>Pleosporales</taxon>
        <taxon>Pleosporineae</taxon>
        <taxon>Pleosporaceae</taxon>
        <taxon>Alternaria</taxon>
        <taxon>Alternaria sect. Panax</taxon>
    </lineage>
</organism>
<dbReference type="InterPro" id="IPR032675">
    <property type="entry name" value="LRR_dom_sf"/>
</dbReference>
<evidence type="ECO:0000256" key="3">
    <source>
        <dbReference type="SAM" id="MobiDB-lite"/>
    </source>
</evidence>
<comment type="caution">
    <text evidence="4">The sequence shown here is derived from an EMBL/GenBank/DDBJ whole genome shotgun (WGS) entry which is preliminary data.</text>
</comment>
<dbReference type="EMBL" id="JAANER010000001">
    <property type="protein sequence ID" value="KAG9196656.1"/>
    <property type="molecule type" value="Genomic_DNA"/>
</dbReference>
<dbReference type="GO" id="GO:0005737">
    <property type="term" value="C:cytoplasm"/>
    <property type="evidence" value="ECO:0007669"/>
    <property type="project" value="TreeGrafter"/>
</dbReference>
<dbReference type="PANTHER" id="PTHR48051">
    <property type="match status" value="1"/>
</dbReference>
<evidence type="ECO:0000313" key="5">
    <source>
        <dbReference type="Proteomes" id="UP001199106"/>
    </source>
</evidence>
<keyword evidence="1" id="KW-0433">Leucine-rich repeat</keyword>
<dbReference type="PANTHER" id="PTHR48051:SF1">
    <property type="entry name" value="RAS SUPPRESSOR PROTEIN 1"/>
    <property type="match status" value="1"/>
</dbReference>
<keyword evidence="5" id="KW-1185">Reference proteome</keyword>
<evidence type="ECO:0000313" key="4">
    <source>
        <dbReference type="EMBL" id="KAG9196656.1"/>
    </source>
</evidence>
<dbReference type="InterPro" id="IPR001611">
    <property type="entry name" value="Leu-rich_rpt"/>
</dbReference>
<dbReference type="Proteomes" id="UP001199106">
    <property type="component" value="Unassembled WGS sequence"/>
</dbReference>
<dbReference type="SMART" id="SM00369">
    <property type="entry name" value="LRR_TYP"/>
    <property type="match status" value="2"/>
</dbReference>
<protein>
    <submittedName>
        <fullName evidence="4">Uncharacterized protein</fullName>
    </submittedName>
</protein>
<keyword evidence="2" id="KW-0677">Repeat</keyword>
<accession>A0AAD4NUV7</accession>
<name>A0AAD4NUV7_9PLEO</name>
<dbReference type="InterPro" id="IPR050216">
    <property type="entry name" value="LRR_domain-containing"/>
</dbReference>
<dbReference type="Gene3D" id="3.80.10.10">
    <property type="entry name" value="Ribonuclease Inhibitor"/>
    <property type="match status" value="1"/>
</dbReference>
<gene>
    <name evidence="4" type="ORF">G6011_01777</name>
</gene>
<proteinExistence type="predicted"/>
<dbReference type="SUPFAM" id="SSF52075">
    <property type="entry name" value="Outer arm dynein light chain 1"/>
    <property type="match status" value="1"/>
</dbReference>